<proteinExistence type="predicted"/>
<organism evidence="3 4">
    <name type="scientific">Actinomadura graeca</name>
    <dbReference type="NCBI Taxonomy" id="2750812"/>
    <lineage>
        <taxon>Bacteria</taxon>
        <taxon>Bacillati</taxon>
        <taxon>Actinomycetota</taxon>
        <taxon>Actinomycetes</taxon>
        <taxon>Streptosporangiales</taxon>
        <taxon>Thermomonosporaceae</taxon>
        <taxon>Actinomadura</taxon>
    </lineage>
</organism>
<feature type="region of interest" description="Disordered" evidence="1">
    <location>
        <begin position="1"/>
        <end position="20"/>
    </location>
</feature>
<gene>
    <name evidence="3" type="ORF">AGRA3207_001722</name>
</gene>
<keyword evidence="2" id="KW-0472">Membrane</keyword>
<evidence type="ECO:0000256" key="2">
    <source>
        <dbReference type="SAM" id="Phobius"/>
    </source>
</evidence>
<dbReference type="Proteomes" id="UP001049518">
    <property type="component" value="Chromosome"/>
</dbReference>
<accession>A0ABX8QQK9</accession>
<keyword evidence="2" id="KW-0812">Transmembrane</keyword>
<keyword evidence="2" id="KW-1133">Transmembrane helix</keyword>
<keyword evidence="4" id="KW-1185">Reference proteome</keyword>
<dbReference type="RefSeq" id="WP_231334041.1">
    <property type="nucleotide sequence ID" value="NZ_CP059572.1"/>
</dbReference>
<evidence type="ECO:0000313" key="3">
    <source>
        <dbReference type="EMBL" id="QXJ20925.1"/>
    </source>
</evidence>
<feature type="compositionally biased region" description="Pro residues" evidence="1">
    <location>
        <begin position="1"/>
        <end position="12"/>
    </location>
</feature>
<name>A0ABX8QQK9_9ACTN</name>
<sequence length="241" mass="25145">MSGWNPPPPQGGPVPYGAPGAPPMGPPYLPPRRRSRAGCVIGVLAGGVVGVLLLCAAVYGVYLVRTDHELSTPAVAGGTTRDTAAEGRMDETVRKLRSVITRGSGYKIYDFVSAVYGSGDSRFLFVGGTGEHGNGGVVDAFNLALQEELNLGQSTVRITSSTTKISDPGGDGMAMCSHITATSATGGSTTTSDAQLCAWSTRTTLAVIMPIRGGSQRQVPSEYEGMGLQDRMRHIRADVED</sequence>
<protein>
    <submittedName>
        <fullName evidence="3">Uncharacterized protein</fullName>
    </submittedName>
</protein>
<feature type="transmembrane region" description="Helical" evidence="2">
    <location>
        <begin position="39"/>
        <end position="62"/>
    </location>
</feature>
<evidence type="ECO:0000313" key="4">
    <source>
        <dbReference type="Proteomes" id="UP001049518"/>
    </source>
</evidence>
<dbReference type="EMBL" id="CP059572">
    <property type="protein sequence ID" value="QXJ20925.1"/>
    <property type="molecule type" value="Genomic_DNA"/>
</dbReference>
<reference evidence="3" key="1">
    <citation type="submission" date="2020-07" db="EMBL/GenBank/DDBJ databases">
        <authorList>
            <person name="Tarantini F.S."/>
            <person name="Hong K.W."/>
            <person name="Chan K.G."/>
        </authorList>
    </citation>
    <scope>NUCLEOTIDE SEQUENCE</scope>
    <source>
        <strain evidence="3">32-07</strain>
    </source>
</reference>
<evidence type="ECO:0000256" key="1">
    <source>
        <dbReference type="SAM" id="MobiDB-lite"/>
    </source>
</evidence>